<evidence type="ECO:0000256" key="1">
    <source>
        <dbReference type="SAM" id="MobiDB-lite"/>
    </source>
</evidence>
<reference evidence="2 3" key="1">
    <citation type="submission" date="2017-04" db="EMBL/GenBank/DDBJ databases">
        <title>MLSA of the genus Halorubrum.</title>
        <authorList>
            <person name="De La Haba R."/>
            <person name="Sanchez-Porro C."/>
            <person name="Infante-Dominguez C."/>
            <person name="Ventosa A."/>
        </authorList>
    </citation>
    <scope>NUCLEOTIDE SEQUENCE [LARGE SCALE GENOMIC DNA]</scope>
    <source>
        <strain evidence="2 3">DSM 17463</strain>
    </source>
</reference>
<feature type="region of interest" description="Disordered" evidence="1">
    <location>
        <begin position="385"/>
        <end position="405"/>
    </location>
</feature>
<accession>A0A1X4HBA4</accession>
<sequence>MFKRVPNAADPPDAQTPAIARHGAVHACESGVDDPSYRISTSLALALSRVLTRGLGETGYPSIELLGLTGVEVPTVVLHGSGTEMHNTGWIGPVSTPSTQEPSEALAAICTEEFPDWYGIETGTLVLDTVGLAAVPTSRLVVREGAPDAATLDSLLRTILTRNHNRNVPTLCQLLVRLAGTDQYQVTARVAELGVPCRPLGRYGLASSLASPAPCPIDRETPSEITSSRCLATDRWETSIESGHTRTPGLAASDGLTPASDAAVTALELRTSTHEFASLLAGTAGAEPYTSLGVAPTMTLSEPGLAALVDVTPHYESCDWPVAPSRFAPRFIRDTVHSDAAGTDNESVLAGPQRLMTLLGVQDGNSIPDFVDGWLSESGITHESVADRSRGDPHFRGHPHDPEGPVVVADPEADPTENILTSAGGLIMAANRARRSDAHLLVITPSEQTAEWARDVLTVPYLRRQGDTAQLYTVPMDIQTVQGDVVVAPRESDPVYWTVSDTGRRAVYQGDRCLASGPVTEPIASYAFEAPRVRKRDGSLYVMTPEGDVRKRFASAEALHAEYLGVPRPIMPVRPLFCTDVTVAARDGSSLREPPVPFGQFEGSDHQRRPEHYKRGLVEFIETYTRRTSTQPSADTSTAPRFVEQFRRWYDGHSTRSPPSRLRVADQIDQLRGRSEITDAGALTRHSWWTPADSLPLALAHGHADDTIVAADHPNTN</sequence>
<comment type="caution">
    <text evidence="2">The sequence shown here is derived from an EMBL/GenBank/DDBJ whole genome shotgun (WGS) entry which is preliminary data.</text>
</comment>
<dbReference type="AlphaFoldDB" id="A0A1X4HBA4"/>
<evidence type="ECO:0000313" key="2">
    <source>
        <dbReference type="EMBL" id="OSP10578.1"/>
    </source>
</evidence>
<protein>
    <submittedName>
        <fullName evidence="2">Uncharacterized protein</fullName>
    </submittedName>
</protein>
<proteinExistence type="predicted"/>
<evidence type="ECO:0000313" key="3">
    <source>
        <dbReference type="Proteomes" id="UP000193587"/>
    </source>
</evidence>
<name>A0A1X4HBA4_HALEZ</name>
<organism evidence="2 3">
    <name type="scientific">Halorubrum ezzemoulense DSM 17463</name>
    <dbReference type="NCBI Taxonomy" id="1121945"/>
    <lineage>
        <taxon>Archaea</taxon>
        <taxon>Methanobacteriati</taxon>
        <taxon>Methanobacteriota</taxon>
        <taxon>Stenosarchaea group</taxon>
        <taxon>Halobacteria</taxon>
        <taxon>Halobacteriales</taxon>
        <taxon>Haloferacaceae</taxon>
        <taxon>Halorubrum</taxon>
    </lineage>
</organism>
<dbReference type="STRING" id="1121945.GCA_000421805_00430"/>
<dbReference type="Proteomes" id="UP000193587">
    <property type="component" value="Unassembled WGS sequence"/>
</dbReference>
<gene>
    <name evidence="2" type="ORF">B9H04_02280</name>
</gene>
<dbReference type="EMBL" id="NEDJ01000004">
    <property type="protein sequence ID" value="OSP10578.1"/>
    <property type="molecule type" value="Genomic_DNA"/>
</dbReference>
<feature type="compositionally biased region" description="Basic and acidic residues" evidence="1">
    <location>
        <begin position="385"/>
        <end position="403"/>
    </location>
</feature>